<evidence type="ECO:0000313" key="1">
    <source>
        <dbReference type="EMBL" id="KAJ2805802.1"/>
    </source>
</evidence>
<proteinExistence type="predicted"/>
<protein>
    <submittedName>
        <fullName evidence="1">Uncharacterized protein</fullName>
    </submittedName>
</protein>
<organism evidence="1 2">
    <name type="scientific">Coemansia furcata</name>
    <dbReference type="NCBI Taxonomy" id="417177"/>
    <lineage>
        <taxon>Eukaryota</taxon>
        <taxon>Fungi</taxon>
        <taxon>Fungi incertae sedis</taxon>
        <taxon>Zoopagomycota</taxon>
        <taxon>Kickxellomycotina</taxon>
        <taxon>Kickxellomycetes</taxon>
        <taxon>Kickxellales</taxon>
        <taxon>Kickxellaceae</taxon>
        <taxon>Coemansia</taxon>
    </lineage>
</organism>
<name>A0ACC1LCB9_9FUNG</name>
<dbReference type="EMBL" id="JANBUP010001429">
    <property type="protein sequence ID" value="KAJ2805802.1"/>
    <property type="molecule type" value="Genomic_DNA"/>
</dbReference>
<evidence type="ECO:0000313" key="2">
    <source>
        <dbReference type="Proteomes" id="UP001140096"/>
    </source>
</evidence>
<sequence>MELDVTDDTSVDAAVAHVLAATGGRIDMLVNNAGILCTGPAVEVPLAQVRQVFDTNFTGLVRLCRAIAPVMIECRQGTIVNVGSSGGYVATPWMGIYAASKTAVHAYSDALRMELAPFGVNVVVVAPGRIESNIVENHSSALLNDKTTRYVKAYSAIEEITALTQAKGATPASEFAHVVVPKILRRSPPAYITYGAQSIGTWLMYYIPPVIRDYICGSRFGTHQLAKDLQPPSF</sequence>
<keyword evidence="2" id="KW-1185">Reference proteome</keyword>
<gene>
    <name evidence="1" type="ORF">H4S07_003936</name>
</gene>
<dbReference type="Proteomes" id="UP001140096">
    <property type="component" value="Unassembled WGS sequence"/>
</dbReference>
<comment type="caution">
    <text evidence="1">The sequence shown here is derived from an EMBL/GenBank/DDBJ whole genome shotgun (WGS) entry which is preliminary data.</text>
</comment>
<accession>A0ACC1LCB9</accession>
<reference evidence="1" key="1">
    <citation type="submission" date="2022-07" db="EMBL/GenBank/DDBJ databases">
        <title>Phylogenomic reconstructions and comparative analyses of Kickxellomycotina fungi.</title>
        <authorList>
            <person name="Reynolds N.K."/>
            <person name="Stajich J.E."/>
            <person name="Barry K."/>
            <person name="Grigoriev I.V."/>
            <person name="Crous P."/>
            <person name="Smith M.E."/>
        </authorList>
    </citation>
    <scope>NUCLEOTIDE SEQUENCE</scope>
    <source>
        <strain evidence="1">CBS 102833</strain>
    </source>
</reference>